<evidence type="ECO:0000313" key="2">
    <source>
        <dbReference type="Proteomes" id="UP001257060"/>
    </source>
</evidence>
<proteinExistence type="predicted"/>
<gene>
    <name evidence="1" type="ORF">NDI76_19960</name>
</gene>
<accession>A0ABU2GJN6</accession>
<protein>
    <submittedName>
        <fullName evidence="1">Universal stress protein</fullName>
    </submittedName>
</protein>
<dbReference type="RefSeq" id="WP_310925945.1">
    <property type="nucleotide sequence ID" value="NZ_JAMQOP010000005.1"/>
</dbReference>
<dbReference type="SUPFAM" id="SSF52402">
    <property type="entry name" value="Adenine nucleotide alpha hydrolases-like"/>
    <property type="match status" value="1"/>
</dbReference>
<keyword evidence="2" id="KW-1185">Reference proteome</keyword>
<dbReference type="EMBL" id="JAMQOP010000005">
    <property type="protein sequence ID" value="MDS0301021.1"/>
    <property type="molecule type" value="Genomic_DNA"/>
</dbReference>
<name>A0ABU2GJN6_9EURY</name>
<sequence>MEHSPPDEHDCVAVATDGDGIGRPGVLCLLSRDKLSQQMELRIAAGIADGGALVVSGVDSEEIVRWAHSESLLANVEVDSVERPESLTEGWLTSVVDERDLSTIVDARRNRSRFSESGSIEVEADCTVVTVEIVERINSVSSLLVPVTAGPHVDAVLDVSRALAEATDSWLDLFTAVEDDENLPSEVETLLSHCRERLGTFEDYDEWVYEAPDPAEAIIEQSQYYDVTVLGATQKGKIRKYISGSTAGVVRNSAQNVVLTVKASDVTESRLEQWFGEGT</sequence>
<evidence type="ECO:0000313" key="1">
    <source>
        <dbReference type="EMBL" id="MDS0301021.1"/>
    </source>
</evidence>
<organism evidence="1 2">
    <name type="scientific">Halogeometricum salsisoli</name>
    <dbReference type="NCBI Taxonomy" id="2950536"/>
    <lineage>
        <taxon>Archaea</taxon>
        <taxon>Methanobacteriati</taxon>
        <taxon>Methanobacteriota</taxon>
        <taxon>Stenosarchaea group</taxon>
        <taxon>Halobacteria</taxon>
        <taxon>Halobacteriales</taxon>
        <taxon>Haloferacaceae</taxon>
        <taxon>Halogeometricum</taxon>
    </lineage>
</organism>
<dbReference type="Gene3D" id="3.40.50.12370">
    <property type="match status" value="1"/>
</dbReference>
<dbReference type="Proteomes" id="UP001257060">
    <property type="component" value="Unassembled WGS sequence"/>
</dbReference>
<comment type="caution">
    <text evidence="1">The sequence shown here is derived from an EMBL/GenBank/DDBJ whole genome shotgun (WGS) entry which is preliminary data.</text>
</comment>
<reference evidence="1 2" key="1">
    <citation type="submission" date="2022-06" db="EMBL/GenBank/DDBJ databases">
        <title>Halogeometricum sp. a new haloarchaeum isolate from saline soil.</title>
        <authorList>
            <person name="Strakova D."/>
            <person name="Galisteo C."/>
            <person name="Sanchez-Porro C."/>
            <person name="Ventosa A."/>
        </authorList>
    </citation>
    <scope>NUCLEOTIDE SEQUENCE [LARGE SCALE GENOMIC DNA]</scope>
    <source>
        <strain evidence="1 2">S1BR25-6</strain>
    </source>
</reference>